<gene>
    <name evidence="1" type="ORF">GCM10018785_11990</name>
</gene>
<evidence type="ECO:0000313" key="1">
    <source>
        <dbReference type="EMBL" id="GHE44012.1"/>
    </source>
</evidence>
<name>A0A919DFU4_9ACTN</name>
<sequence>MPREGQAVAAVGMKLGQFPSGLQPGHRVMVVAAAPDDAVDESAAVGTEAWKAVVAEVRAHRDDQVTVVTLQLAEADARRLAAAPEGTLRLVVVRGGR</sequence>
<comment type="caution">
    <text evidence="1">The sequence shown here is derived from an EMBL/GenBank/DDBJ whole genome shotgun (WGS) entry which is preliminary data.</text>
</comment>
<dbReference type="EMBL" id="BNBT01000010">
    <property type="protein sequence ID" value="GHE44012.1"/>
    <property type="molecule type" value="Genomic_DNA"/>
</dbReference>
<organism evidence="1 2">
    <name type="scientific">Streptomyces longispororuber</name>
    <dbReference type="NCBI Taxonomy" id="68230"/>
    <lineage>
        <taxon>Bacteria</taxon>
        <taxon>Bacillati</taxon>
        <taxon>Actinomycetota</taxon>
        <taxon>Actinomycetes</taxon>
        <taxon>Kitasatosporales</taxon>
        <taxon>Streptomycetaceae</taxon>
        <taxon>Streptomyces</taxon>
    </lineage>
</organism>
<dbReference type="Proteomes" id="UP000608024">
    <property type="component" value="Unassembled WGS sequence"/>
</dbReference>
<reference evidence="1" key="2">
    <citation type="submission" date="2020-09" db="EMBL/GenBank/DDBJ databases">
        <authorList>
            <person name="Sun Q."/>
            <person name="Ohkuma M."/>
        </authorList>
    </citation>
    <scope>NUCLEOTIDE SEQUENCE</scope>
    <source>
        <strain evidence="1">JCM 4784</strain>
    </source>
</reference>
<keyword evidence="2" id="KW-1185">Reference proteome</keyword>
<dbReference type="RefSeq" id="WP_229925411.1">
    <property type="nucleotide sequence ID" value="NZ_BNBT01000010.1"/>
</dbReference>
<protein>
    <submittedName>
        <fullName evidence="1">Uncharacterized protein</fullName>
    </submittedName>
</protein>
<dbReference type="AlphaFoldDB" id="A0A919DFU4"/>
<accession>A0A919DFU4</accession>
<evidence type="ECO:0000313" key="2">
    <source>
        <dbReference type="Proteomes" id="UP000608024"/>
    </source>
</evidence>
<proteinExistence type="predicted"/>
<reference evidence="1" key="1">
    <citation type="journal article" date="2014" name="Int. J. Syst. Evol. Microbiol.">
        <title>Complete genome sequence of Corynebacterium casei LMG S-19264T (=DSM 44701T), isolated from a smear-ripened cheese.</title>
        <authorList>
            <consortium name="US DOE Joint Genome Institute (JGI-PGF)"/>
            <person name="Walter F."/>
            <person name="Albersmeier A."/>
            <person name="Kalinowski J."/>
            <person name="Ruckert C."/>
        </authorList>
    </citation>
    <scope>NUCLEOTIDE SEQUENCE</scope>
    <source>
        <strain evidence="1">JCM 4784</strain>
    </source>
</reference>